<keyword evidence="5" id="KW-1185">Reference proteome</keyword>
<keyword evidence="1" id="KW-0732">Signal</keyword>
<reference evidence="3 5" key="2">
    <citation type="journal article" date="2013" name="Nature">
        <title>Insights into bilaterian evolution from three spiralian genomes.</title>
        <authorList>
            <person name="Simakov O."/>
            <person name="Marletaz F."/>
            <person name="Cho S.J."/>
            <person name="Edsinger-Gonzales E."/>
            <person name="Havlak P."/>
            <person name="Hellsten U."/>
            <person name="Kuo D.H."/>
            <person name="Larsson T."/>
            <person name="Lv J."/>
            <person name="Arendt D."/>
            <person name="Savage R."/>
            <person name="Osoegawa K."/>
            <person name="de Jong P."/>
            <person name="Grimwood J."/>
            <person name="Chapman J.A."/>
            <person name="Shapiro H."/>
            <person name="Aerts A."/>
            <person name="Otillar R.P."/>
            <person name="Terry A.Y."/>
            <person name="Boore J.L."/>
            <person name="Grigoriev I.V."/>
            <person name="Lindberg D.R."/>
            <person name="Seaver E.C."/>
            <person name="Weisblat D.A."/>
            <person name="Putnam N.H."/>
            <person name="Rokhsar D.S."/>
        </authorList>
    </citation>
    <scope>NUCLEOTIDE SEQUENCE</scope>
</reference>
<dbReference type="InterPro" id="IPR050975">
    <property type="entry name" value="Sleep_regulator"/>
</dbReference>
<accession>T1FUF1</accession>
<dbReference type="RefSeq" id="XP_009023373.1">
    <property type="nucleotide sequence ID" value="XM_009025125.1"/>
</dbReference>
<evidence type="ECO:0000313" key="4">
    <source>
        <dbReference type="EnsemblMetazoa" id="HelroP192909"/>
    </source>
</evidence>
<gene>
    <name evidence="4" type="primary">20212447</name>
    <name evidence="3" type="ORF">HELRODRAFT_192909</name>
</gene>
<sequence length="226" mass="25345">MNFFLRQIYRREPENNTRKSQEFIKWTIGHLANNNKLSEHHNDNENSDNDFVKQTTHFKSLPMVLKISLIFSSEKSRTVEAPGQESHPQMPPVTSLAVTISLLWTILMATLPQLSMALTCYECSTDTLATGCGANFDKNAAGMIKCVGNYCSSVTYYKNGQVSDVYRQCVAELNPKGCIKSNTGDSTYDLQCVCETDYCNHSSQFTCSLVFLLSMLALTMSALRLM</sequence>
<keyword evidence="2" id="KW-0325">Glycoprotein</keyword>
<dbReference type="HOGENOM" id="CLU_1225976_0_0_1"/>
<dbReference type="GO" id="GO:0030431">
    <property type="term" value="P:sleep"/>
    <property type="evidence" value="ECO:0007669"/>
    <property type="project" value="InterPro"/>
</dbReference>
<dbReference type="EMBL" id="KB097144">
    <property type="protein sequence ID" value="ESN98410.1"/>
    <property type="molecule type" value="Genomic_DNA"/>
</dbReference>
<evidence type="ECO:0000313" key="5">
    <source>
        <dbReference type="Proteomes" id="UP000015101"/>
    </source>
</evidence>
<dbReference type="PANTHER" id="PTHR33562:SF28">
    <property type="entry name" value="PROTEIN QUIVER"/>
    <property type="match status" value="1"/>
</dbReference>
<dbReference type="PANTHER" id="PTHR33562">
    <property type="entry name" value="ATILLA, ISOFORM B-RELATED-RELATED"/>
    <property type="match status" value="1"/>
</dbReference>
<dbReference type="Pfam" id="PF17064">
    <property type="entry name" value="QVR"/>
    <property type="match status" value="1"/>
</dbReference>
<dbReference type="EMBL" id="AMQM01005870">
    <property type="status" value="NOT_ANNOTATED_CDS"/>
    <property type="molecule type" value="Genomic_DNA"/>
</dbReference>
<evidence type="ECO:0008006" key="6">
    <source>
        <dbReference type="Google" id="ProtNLM"/>
    </source>
</evidence>
<evidence type="ECO:0000256" key="2">
    <source>
        <dbReference type="ARBA" id="ARBA00023180"/>
    </source>
</evidence>
<protein>
    <recommendedName>
        <fullName evidence="6">Protein quiver</fullName>
    </recommendedName>
</protein>
<dbReference type="Proteomes" id="UP000015101">
    <property type="component" value="Unassembled WGS sequence"/>
</dbReference>
<dbReference type="InParanoid" id="T1FUF1"/>
<name>T1FUF1_HELRO</name>
<reference evidence="4" key="3">
    <citation type="submission" date="2015-06" db="UniProtKB">
        <authorList>
            <consortium name="EnsemblMetazoa"/>
        </authorList>
    </citation>
    <scope>IDENTIFICATION</scope>
</reference>
<proteinExistence type="predicted"/>
<evidence type="ECO:0000256" key="1">
    <source>
        <dbReference type="ARBA" id="ARBA00022729"/>
    </source>
</evidence>
<dbReference type="AlphaFoldDB" id="T1FUF1"/>
<dbReference type="KEGG" id="hro:HELRODRAFT_192909"/>
<dbReference type="CTD" id="20212447"/>
<dbReference type="EnsemblMetazoa" id="HelroT192909">
    <property type="protein sequence ID" value="HelroP192909"/>
    <property type="gene ID" value="HelroG192909"/>
</dbReference>
<organism evidence="4 5">
    <name type="scientific">Helobdella robusta</name>
    <name type="common">Californian leech</name>
    <dbReference type="NCBI Taxonomy" id="6412"/>
    <lineage>
        <taxon>Eukaryota</taxon>
        <taxon>Metazoa</taxon>
        <taxon>Spiralia</taxon>
        <taxon>Lophotrochozoa</taxon>
        <taxon>Annelida</taxon>
        <taxon>Clitellata</taxon>
        <taxon>Hirudinea</taxon>
        <taxon>Rhynchobdellida</taxon>
        <taxon>Glossiphoniidae</taxon>
        <taxon>Helobdella</taxon>
    </lineage>
</organism>
<evidence type="ECO:0000313" key="3">
    <source>
        <dbReference type="EMBL" id="ESN98410.1"/>
    </source>
</evidence>
<dbReference type="InterPro" id="IPR031424">
    <property type="entry name" value="QVR-like"/>
</dbReference>
<dbReference type="CDD" id="cd00117">
    <property type="entry name" value="TFP"/>
    <property type="match status" value="1"/>
</dbReference>
<dbReference type="GO" id="GO:0032222">
    <property type="term" value="P:regulation of synaptic transmission, cholinergic"/>
    <property type="evidence" value="ECO:0007669"/>
    <property type="project" value="InterPro"/>
</dbReference>
<dbReference type="GeneID" id="20212447"/>
<reference evidence="5" key="1">
    <citation type="submission" date="2012-12" db="EMBL/GenBank/DDBJ databases">
        <authorList>
            <person name="Hellsten U."/>
            <person name="Grimwood J."/>
            <person name="Chapman J.A."/>
            <person name="Shapiro H."/>
            <person name="Aerts A."/>
            <person name="Otillar R.P."/>
            <person name="Terry A.Y."/>
            <person name="Boore J.L."/>
            <person name="Simakov O."/>
            <person name="Marletaz F."/>
            <person name="Cho S.-J."/>
            <person name="Edsinger-Gonzales E."/>
            <person name="Havlak P."/>
            <person name="Kuo D.-H."/>
            <person name="Larsson T."/>
            <person name="Lv J."/>
            <person name="Arendt D."/>
            <person name="Savage R."/>
            <person name="Osoegawa K."/>
            <person name="de Jong P."/>
            <person name="Lindberg D.R."/>
            <person name="Seaver E.C."/>
            <person name="Weisblat D.A."/>
            <person name="Putnam N.H."/>
            <person name="Grigoriev I.V."/>
            <person name="Rokhsar D.S."/>
        </authorList>
    </citation>
    <scope>NUCLEOTIDE SEQUENCE</scope>
</reference>